<proteinExistence type="predicted"/>
<dbReference type="Proteomes" id="UP000194469">
    <property type="component" value="Unassembled WGS sequence"/>
</dbReference>
<evidence type="ECO:0000313" key="1">
    <source>
        <dbReference type="EMBL" id="SMQ79363.1"/>
    </source>
</evidence>
<name>A0A1Y6FUT8_9SPHN</name>
<keyword evidence="2" id="KW-1185">Reference proteome</keyword>
<reference evidence="2" key="1">
    <citation type="submission" date="2017-04" db="EMBL/GenBank/DDBJ databases">
        <authorList>
            <person name="Varghese N."/>
            <person name="Submissions S."/>
        </authorList>
    </citation>
    <scope>NUCLEOTIDE SEQUENCE [LARGE SCALE GENOMIC DNA]</scope>
    <source>
        <strain evidence="2">UI2</strain>
    </source>
</reference>
<dbReference type="AlphaFoldDB" id="A0A1Y6FUT8"/>
<dbReference type="RefSeq" id="WP_165760696.1">
    <property type="nucleotide sequence ID" value="NZ_FXWL01000004.1"/>
</dbReference>
<protein>
    <submittedName>
        <fullName evidence="1">Uncharacterized protein</fullName>
    </submittedName>
</protein>
<dbReference type="GeneID" id="303003561"/>
<evidence type="ECO:0000313" key="2">
    <source>
        <dbReference type="Proteomes" id="UP000194469"/>
    </source>
</evidence>
<sequence length="53" mass="5910">MMDEIWMRNWNADHARFSADLDRGFAQLGAALKPLFARRPRGAAKAAPVRPAS</sequence>
<organism evidence="1 2">
    <name type="scientific">Sphingopyxis terrae subsp. ummariensis</name>
    <dbReference type="NCBI Taxonomy" id="429001"/>
    <lineage>
        <taxon>Bacteria</taxon>
        <taxon>Pseudomonadati</taxon>
        <taxon>Pseudomonadota</taxon>
        <taxon>Alphaproteobacteria</taxon>
        <taxon>Sphingomonadales</taxon>
        <taxon>Sphingomonadaceae</taxon>
        <taxon>Sphingopyxis</taxon>
    </lineage>
</organism>
<accession>A0A1Y6FUT8</accession>
<gene>
    <name evidence="1" type="ORF">SAMN06295984_3302</name>
</gene>
<dbReference type="EMBL" id="FXWL01000004">
    <property type="protein sequence ID" value="SMQ79363.1"/>
    <property type="molecule type" value="Genomic_DNA"/>
</dbReference>